<protein>
    <submittedName>
        <fullName evidence="2">Uncharacterized protein</fullName>
    </submittedName>
</protein>
<sequence length="98" mass="10126">MWGGPVALGMVTGLLLVATAGDGHHWPCRGWVTADIAGDGSPLTGMVTAGLAGIALTLGFGHHWGWTPLRKGCTRLCRSLSPSTLKGGAPRSIWVHQG</sequence>
<evidence type="ECO:0000313" key="3">
    <source>
        <dbReference type="Proteomes" id="UP000035054"/>
    </source>
</evidence>
<reference evidence="2 3" key="1">
    <citation type="submission" date="2015-01" db="EMBL/GenBank/DDBJ databases">
        <title>Lifestyle Evolution in Cyanobacterial Symbionts of Sponges.</title>
        <authorList>
            <person name="Burgsdorf I."/>
            <person name="Slaby B.M."/>
            <person name="Handley K.M."/>
            <person name="Haber M."/>
            <person name="Blom J."/>
            <person name="Marshall C.W."/>
            <person name="Gilbert J.A."/>
            <person name="Hentschel U."/>
            <person name="Steindler L."/>
        </authorList>
    </citation>
    <scope>NUCLEOTIDE SEQUENCE [LARGE SCALE GENOMIC DNA]</scope>
    <source>
        <strain evidence="2">142</strain>
    </source>
</reference>
<keyword evidence="1" id="KW-0812">Transmembrane</keyword>
<comment type="caution">
    <text evidence="2">The sequence shown here is derived from an EMBL/GenBank/DDBJ whole genome shotgun (WGS) entry which is preliminary data.</text>
</comment>
<evidence type="ECO:0000256" key="1">
    <source>
        <dbReference type="SAM" id="Phobius"/>
    </source>
</evidence>
<gene>
    <name evidence="2" type="ORF">TH68_02055</name>
</gene>
<dbReference type="AlphaFoldDB" id="A0A6N3X219"/>
<organism evidence="2 3">
    <name type="scientific">Candidatus Synechococcus spongiarum 142</name>
    <dbReference type="NCBI Taxonomy" id="1608213"/>
    <lineage>
        <taxon>Bacteria</taxon>
        <taxon>Bacillati</taxon>
        <taxon>Cyanobacteriota</taxon>
        <taxon>Cyanophyceae</taxon>
        <taxon>Synechococcales</taxon>
        <taxon>Synechococcaceae</taxon>
        <taxon>Synechococcus</taxon>
    </lineage>
</organism>
<keyword evidence="1" id="KW-0472">Membrane</keyword>
<accession>A0A6N3X219</accession>
<name>A0A6N3X219_9SYNE</name>
<evidence type="ECO:0000313" key="2">
    <source>
        <dbReference type="EMBL" id="KKZ15135.1"/>
    </source>
</evidence>
<feature type="transmembrane region" description="Helical" evidence="1">
    <location>
        <begin position="44"/>
        <end position="61"/>
    </location>
</feature>
<dbReference type="EMBL" id="JXUO01000063">
    <property type="protein sequence ID" value="KKZ15135.1"/>
    <property type="molecule type" value="Genomic_DNA"/>
</dbReference>
<keyword evidence="1" id="KW-1133">Transmembrane helix</keyword>
<dbReference type="Proteomes" id="UP000035054">
    <property type="component" value="Unassembled WGS sequence"/>
</dbReference>
<proteinExistence type="predicted"/>